<reference evidence="2 3" key="1">
    <citation type="submission" date="2019-06" db="EMBL/GenBank/DDBJ databases">
        <title>Genomic Encyclopedia of Archaeal and Bacterial Type Strains, Phase II (KMG-II): from individual species to whole genera.</title>
        <authorList>
            <person name="Goeker M."/>
        </authorList>
    </citation>
    <scope>NUCLEOTIDE SEQUENCE [LARGE SCALE GENOMIC DNA]</scope>
    <source>
        <strain evidence="2 3">DSM 18423</strain>
    </source>
</reference>
<dbReference type="EMBL" id="VFPT01000001">
    <property type="protein sequence ID" value="TQM93776.1"/>
    <property type="molecule type" value="Genomic_DNA"/>
</dbReference>
<keyword evidence="3" id="KW-1185">Reference proteome</keyword>
<accession>A0A543KFC0</accession>
<dbReference type="RefSeq" id="WP_142081978.1">
    <property type="nucleotide sequence ID" value="NZ_VFPT01000001.1"/>
</dbReference>
<comment type="caution">
    <text evidence="2">The sequence shown here is derived from an EMBL/GenBank/DDBJ whole genome shotgun (WGS) entry which is preliminary data.</text>
</comment>
<sequence>MVANKSAARILILISLIVNLLVAALITVVGLMIASSLGAANEIVWNWNTHRQIELRFSSGLVAVLVIFVSSVFALSSVVTYKLHRALLEMVDNSHSIKDQLRDANKLLKERAS</sequence>
<evidence type="ECO:0000313" key="2">
    <source>
        <dbReference type="EMBL" id="TQM93776.1"/>
    </source>
</evidence>
<keyword evidence="1" id="KW-0812">Transmembrane</keyword>
<feature type="transmembrane region" description="Helical" evidence="1">
    <location>
        <begin position="12"/>
        <end position="37"/>
    </location>
</feature>
<keyword evidence="1" id="KW-1133">Transmembrane helix</keyword>
<protein>
    <submittedName>
        <fullName evidence="2">Uncharacterized protein</fullName>
    </submittedName>
</protein>
<feature type="transmembrane region" description="Helical" evidence="1">
    <location>
        <begin position="57"/>
        <end position="81"/>
    </location>
</feature>
<organism evidence="2 3">
    <name type="scientific">Roseinatronobacter monicus</name>
    <dbReference type="NCBI Taxonomy" id="393481"/>
    <lineage>
        <taxon>Bacteria</taxon>
        <taxon>Pseudomonadati</taxon>
        <taxon>Pseudomonadota</taxon>
        <taxon>Alphaproteobacteria</taxon>
        <taxon>Rhodobacterales</taxon>
        <taxon>Paracoccaceae</taxon>
        <taxon>Roseinatronobacter</taxon>
    </lineage>
</organism>
<proteinExistence type="predicted"/>
<evidence type="ECO:0000256" key="1">
    <source>
        <dbReference type="SAM" id="Phobius"/>
    </source>
</evidence>
<gene>
    <name evidence="2" type="ORF">BD293_2425</name>
</gene>
<dbReference type="Proteomes" id="UP000320582">
    <property type="component" value="Unassembled WGS sequence"/>
</dbReference>
<dbReference type="AlphaFoldDB" id="A0A543KFC0"/>
<keyword evidence="1" id="KW-0472">Membrane</keyword>
<evidence type="ECO:0000313" key="3">
    <source>
        <dbReference type="Proteomes" id="UP000320582"/>
    </source>
</evidence>
<name>A0A543KFC0_9RHOB</name>